<evidence type="ECO:0000259" key="9">
    <source>
        <dbReference type="PROSITE" id="PS50893"/>
    </source>
</evidence>
<dbReference type="PROSITE" id="PS50893">
    <property type="entry name" value="ABC_TRANSPORTER_2"/>
    <property type="match status" value="1"/>
</dbReference>
<evidence type="ECO:0000256" key="3">
    <source>
        <dbReference type="ARBA" id="ARBA00022448"/>
    </source>
</evidence>
<dbReference type="NCBIfam" id="TIGR01727">
    <property type="entry name" value="oligo_HPY"/>
    <property type="match status" value="1"/>
</dbReference>
<dbReference type="InterPro" id="IPR027417">
    <property type="entry name" value="P-loop_NTPase"/>
</dbReference>
<evidence type="ECO:0000256" key="4">
    <source>
        <dbReference type="ARBA" id="ARBA00022475"/>
    </source>
</evidence>
<evidence type="ECO:0000256" key="1">
    <source>
        <dbReference type="ARBA" id="ARBA00004417"/>
    </source>
</evidence>
<keyword evidence="3" id="KW-0813">Transport</keyword>
<dbReference type="CDD" id="cd03257">
    <property type="entry name" value="ABC_NikE_OppD_transporters"/>
    <property type="match status" value="1"/>
</dbReference>
<comment type="similarity">
    <text evidence="2">Belongs to the ABC transporter superfamily.</text>
</comment>
<evidence type="ECO:0000256" key="5">
    <source>
        <dbReference type="ARBA" id="ARBA00022519"/>
    </source>
</evidence>
<evidence type="ECO:0000256" key="2">
    <source>
        <dbReference type="ARBA" id="ARBA00005417"/>
    </source>
</evidence>
<dbReference type="SUPFAM" id="SSF52540">
    <property type="entry name" value="P-loop containing nucleoside triphosphate hydrolases"/>
    <property type="match status" value="1"/>
</dbReference>
<keyword evidence="5" id="KW-0997">Cell inner membrane</keyword>
<keyword evidence="8" id="KW-0472">Membrane</keyword>
<evidence type="ECO:0000313" key="11">
    <source>
        <dbReference type="Proteomes" id="UP000245712"/>
    </source>
</evidence>
<accession>A0ABX5KL42</accession>
<feature type="domain" description="ABC transporter" evidence="9">
    <location>
        <begin position="14"/>
        <end position="265"/>
    </location>
</feature>
<keyword evidence="11" id="KW-1185">Reference proteome</keyword>
<dbReference type="Pfam" id="PF00005">
    <property type="entry name" value="ABC_tran"/>
    <property type="match status" value="1"/>
</dbReference>
<dbReference type="InterPro" id="IPR013563">
    <property type="entry name" value="Oligopep_ABC_C"/>
</dbReference>
<dbReference type="InterPro" id="IPR003439">
    <property type="entry name" value="ABC_transporter-like_ATP-bd"/>
</dbReference>
<dbReference type="InterPro" id="IPR003593">
    <property type="entry name" value="AAA+_ATPase"/>
</dbReference>
<evidence type="ECO:0000313" key="10">
    <source>
        <dbReference type="EMBL" id="PVX81355.1"/>
    </source>
</evidence>
<comment type="subcellular location">
    <subcellularLocation>
        <location evidence="1">Cell inner membrane</location>
        <topology evidence="1">Peripheral membrane protein</topology>
    </subcellularLocation>
</comment>
<reference evidence="10 11" key="1">
    <citation type="submission" date="2018-05" db="EMBL/GenBank/DDBJ databases">
        <title>Genomic Encyclopedia of Type Strains, Phase IV (KMG-V): Genome sequencing to study the core and pangenomes of soil and plant-associated prokaryotes.</title>
        <authorList>
            <person name="Whitman W."/>
        </authorList>
    </citation>
    <scope>NUCLEOTIDE SEQUENCE [LARGE SCALE GENOMIC DNA]</scope>
    <source>
        <strain evidence="10 11">SCZa-39</strain>
    </source>
</reference>
<name>A0ABX5KL42_9BURK</name>
<dbReference type="EMBL" id="QEOB01000011">
    <property type="protein sequence ID" value="PVX81355.1"/>
    <property type="molecule type" value="Genomic_DNA"/>
</dbReference>
<proteinExistence type="inferred from homology"/>
<dbReference type="Proteomes" id="UP000245712">
    <property type="component" value="Unassembled WGS sequence"/>
</dbReference>
<dbReference type="Pfam" id="PF08352">
    <property type="entry name" value="oligo_HPY"/>
    <property type="match status" value="1"/>
</dbReference>
<dbReference type="Gene3D" id="3.40.50.300">
    <property type="entry name" value="P-loop containing nucleotide triphosphate hydrolases"/>
    <property type="match status" value="1"/>
</dbReference>
<keyword evidence="7 10" id="KW-0067">ATP-binding</keyword>
<sequence>MTPETRIDNNDVLLDVRDLRVSFGDAQRTVAAVDGVSFSVRPGEIFGLVGESGSGKSVTCRSLVQLFGGARPLRTEGSLNFAGRELVGASDRTLADIRGREIAMIFQDPMTALNPTMRVGAQIEEGLRRHWKLTARQARTQAIDLLKSVGVTAPERRIHDYPHALSGGMRQRVLIAIALACRPKLLIADEPTTALDVTIQDQILKLVVQLRDETGMAVLLVTHDLGVVAQTCDQVAVMYAGRIVERAETVALFERPSHPYTRALLNALPAHARRAGRLEPIAGAPPDLAAPPAGCRFHPRCTHAAPACAEGQPPFVGVGEGHTSACIRIEEIA</sequence>
<dbReference type="RefSeq" id="WP_112174110.1">
    <property type="nucleotide sequence ID" value="NZ_CAJZAT010000001.1"/>
</dbReference>
<evidence type="ECO:0000256" key="7">
    <source>
        <dbReference type="ARBA" id="ARBA00022840"/>
    </source>
</evidence>
<gene>
    <name evidence="10" type="ORF">C7402_111257</name>
</gene>
<dbReference type="InterPro" id="IPR017871">
    <property type="entry name" value="ABC_transporter-like_CS"/>
</dbReference>
<dbReference type="SMART" id="SM00382">
    <property type="entry name" value="AAA"/>
    <property type="match status" value="1"/>
</dbReference>
<evidence type="ECO:0000256" key="8">
    <source>
        <dbReference type="ARBA" id="ARBA00023136"/>
    </source>
</evidence>
<dbReference type="InterPro" id="IPR050388">
    <property type="entry name" value="ABC_Ni/Peptide_Import"/>
</dbReference>
<dbReference type="PROSITE" id="PS00211">
    <property type="entry name" value="ABC_TRANSPORTER_1"/>
    <property type="match status" value="1"/>
</dbReference>
<dbReference type="GO" id="GO:0005524">
    <property type="term" value="F:ATP binding"/>
    <property type="evidence" value="ECO:0007669"/>
    <property type="project" value="UniProtKB-KW"/>
</dbReference>
<keyword evidence="6" id="KW-0547">Nucleotide-binding</keyword>
<protein>
    <submittedName>
        <fullName evidence="10">Peptide/nickel transport system ATP-binding protein/oligopeptide transport system ATP-binding protein</fullName>
    </submittedName>
</protein>
<dbReference type="PANTHER" id="PTHR43297:SF2">
    <property type="entry name" value="DIPEPTIDE TRANSPORT ATP-BINDING PROTEIN DPPD"/>
    <property type="match status" value="1"/>
</dbReference>
<comment type="caution">
    <text evidence="10">The sequence shown here is derived from an EMBL/GenBank/DDBJ whole genome shotgun (WGS) entry which is preliminary data.</text>
</comment>
<organism evidence="10 11">
    <name type="scientific">Paraburkholderia unamae</name>
    <dbReference type="NCBI Taxonomy" id="219649"/>
    <lineage>
        <taxon>Bacteria</taxon>
        <taxon>Pseudomonadati</taxon>
        <taxon>Pseudomonadota</taxon>
        <taxon>Betaproteobacteria</taxon>
        <taxon>Burkholderiales</taxon>
        <taxon>Burkholderiaceae</taxon>
        <taxon>Paraburkholderia</taxon>
    </lineage>
</organism>
<keyword evidence="4" id="KW-1003">Cell membrane</keyword>
<dbReference type="PANTHER" id="PTHR43297">
    <property type="entry name" value="OLIGOPEPTIDE TRANSPORT ATP-BINDING PROTEIN APPD"/>
    <property type="match status" value="1"/>
</dbReference>
<evidence type="ECO:0000256" key="6">
    <source>
        <dbReference type="ARBA" id="ARBA00022741"/>
    </source>
</evidence>